<name>A0A8J5J216_9STRA</name>
<comment type="caution">
    <text evidence="1">The sequence shown here is derived from an EMBL/GenBank/DDBJ whole genome shotgun (WGS) entry which is preliminary data.</text>
</comment>
<sequence>MLRRRVGRSYANNRFWIDGGERQSTATQRRAPRCRSKNGLCVRQLSKLTATAVCRQRHAFRFGQPNLRARSFSKHSFAIVMRRGTDSAAFGSRYSRSAEEDKAVDCPERGAVAANLGVNPMSSYFFLNARLYRLLSLSKPEGRKAAGRRSRWTSRFWQVEVVCIVETAHPASDAARNINESKLFILSK</sequence>
<accession>A0A8J5J216</accession>
<evidence type="ECO:0000313" key="2">
    <source>
        <dbReference type="Proteomes" id="UP000709295"/>
    </source>
</evidence>
<protein>
    <submittedName>
        <fullName evidence="1">Uncharacterized protein</fullName>
    </submittedName>
</protein>
<keyword evidence="2" id="KW-1185">Reference proteome</keyword>
<dbReference type="EMBL" id="JAENGY010001075">
    <property type="protein sequence ID" value="KAG6952863.1"/>
    <property type="molecule type" value="Genomic_DNA"/>
</dbReference>
<dbReference type="Proteomes" id="UP000709295">
    <property type="component" value="Unassembled WGS sequence"/>
</dbReference>
<organism evidence="1 2">
    <name type="scientific">Phytophthora aleatoria</name>
    <dbReference type="NCBI Taxonomy" id="2496075"/>
    <lineage>
        <taxon>Eukaryota</taxon>
        <taxon>Sar</taxon>
        <taxon>Stramenopiles</taxon>
        <taxon>Oomycota</taxon>
        <taxon>Peronosporomycetes</taxon>
        <taxon>Peronosporales</taxon>
        <taxon>Peronosporaceae</taxon>
        <taxon>Phytophthora</taxon>
    </lineage>
</organism>
<proteinExistence type="predicted"/>
<dbReference type="AlphaFoldDB" id="A0A8J5J216"/>
<gene>
    <name evidence="1" type="ORF">JG688_00013083</name>
</gene>
<evidence type="ECO:0000313" key="1">
    <source>
        <dbReference type="EMBL" id="KAG6952863.1"/>
    </source>
</evidence>
<reference evidence="1" key="1">
    <citation type="submission" date="2021-01" db="EMBL/GenBank/DDBJ databases">
        <title>Phytophthora aleatoria, a newly-described species from Pinus radiata is distinct from Phytophthora cactorum isolates based on comparative genomics.</title>
        <authorList>
            <person name="Mcdougal R."/>
            <person name="Panda P."/>
            <person name="Williams N."/>
            <person name="Studholme D.J."/>
        </authorList>
    </citation>
    <scope>NUCLEOTIDE SEQUENCE</scope>
    <source>
        <strain evidence="1">NZFS 4037</strain>
    </source>
</reference>